<dbReference type="AlphaFoldDB" id="M6JT49"/>
<dbReference type="Proteomes" id="UP000012106">
    <property type="component" value="Unassembled WGS sequence"/>
</dbReference>
<comment type="caution">
    <text evidence="1">The sequence shown here is derived from an EMBL/GenBank/DDBJ whole genome shotgun (WGS) entry which is preliminary data.</text>
</comment>
<name>M6JT49_9LEPT</name>
<sequence>MVNLPKRFLITVENSFSHSHSPTKNSKTGLDFICLSLRIKNHENESE</sequence>
<proteinExistence type="predicted"/>
<organism evidence="1 2">
    <name type="scientific">Leptospira santarosai serovar Arenal str. MAVJ 401</name>
    <dbReference type="NCBI Taxonomy" id="1049976"/>
    <lineage>
        <taxon>Bacteria</taxon>
        <taxon>Pseudomonadati</taxon>
        <taxon>Spirochaetota</taxon>
        <taxon>Spirochaetia</taxon>
        <taxon>Leptospirales</taxon>
        <taxon>Leptospiraceae</taxon>
        <taxon>Leptospira</taxon>
    </lineage>
</organism>
<accession>M6JT49</accession>
<evidence type="ECO:0000313" key="1">
    <source>
        <dbReference type="EMBL" id="EMN22730.1"/>
    </source>
</evidence>
<evidence type="ECO:0000313" key="2">
    <source>
        <dbReference type="Proteomes" id="UP000012106"/>
    </source>
</evidence>
<protein>
    <submittedName>
        <fullName evidence="1">Uncharacterized protein</fullName>
    </submittedName>
</protein>
<reference evidence="1 2" key="1">
    <citation type="submission" date="2013-01" db="EMBL/GenBank/DDBJ databases">
        <authorList>
            <person name="Harkins D.M."/>
            <person name="Durkin A.S."/>
            <person name="Brinkac L.M."/>
            <person name="Haft D.H."/>
            <person name="Selengut J.D."/>
            <person name="Sanka R."/>
            <person name="DePew J."/>
            <person name="Purushe J."/>
            <person name="Hartskeerl R.A."/>
            <person name="Ahmed A."/>
            <person name="van der Linden H."/>
            <person name="Goris M.G.A."/>
            <person name="Vinetz J.M."/>
            <person name="Sutton G.G."/>
            <person name="Nierman W.C."/>
            <person name="Fouts D.E."/>
        </authorList>
    </citation>
    <scope>NUCLEOTIDE SEQUENCE [LARGE SCALE GENOMIC DNA]</scope>
    <source>
        <strain evidence="1 2">MAVJ 401</strain>
    </source>
</reference>
<gene>
    <name evidence="1" type="ORF">LEP1GSC063_1891</name>
</gene>
<dbReference type="EMBL" id="AHMU02000022">
    <property type="protein sequence ID" value="EMN22730.1"/>
    <property type="molecule type" value="Genomic_DNA"/>
</dbReference>